<dbReference type="PANTHER" id="PTHR32071:SF21">
    <property type="entry name" value="TRANSCRIPTIONAL REGULATORY PROTEIN FLGR"/>
    <property type="match status" value="1"/>
</dbReference>
<dbReference type="InterPro" id="IPR011006">
    <property type="entry name" value="CheY-like_superfamily"/>
</dbReference>
<dbReference type="Pfam" id="PF00072">
    <property type="entry name" value="Response_reg"/>
    <property type="match status" value="1"/>
</dbReference>
<dbReference type="GO" id="GO:0006355">
    <property type="term" value="P:regulation of DNA-templated transcription"/>
    <property type="evidence" value="ECO:0007669"/>
    <property type="project" value="InterPro"/>
</dbReference>
<sequence length="446" mass="48047">MTGYHPRLLLVEDDEPLAEALQDALEDNGYGVRWAHDGGEALAMLAAAPFDMIISDVQMAPMDGYALLRALGGRSGVPPVLMMTAWGTVQEAVVALQGGAVDYLVKPFSADLLLQKVAHYAQPRPSDDGEPVAESAAMVTTLDLARRVAGTDASVMLTGESGVGKEVLARYVHQHGKRAQGPFVAVNCAAIPESLLEATLFGHEKGAFTGATQASPGKFEQAQGGTLLLDEVTEMAAGLQAKLLRVLQERELERVGGRRSIRLDLRVIATSNRDLQEAVGNGRLREDLFYRLNVFPIHIPPLRERRADIPVLAQRFLRRQGPLLGISTLPRLSQAAQDALLAWRWPGNVRELENCLQRAVIMANGGEITVTHLGITASSPEPGPVTDDGTGSALEDARLQSERGLIAQALAQSAGSRTLAAQRLGISPRTLRHKLQRFREAGLDLI</sequence>
<dbReference type="GO" id="GO:0005524">
    <property type="term" value="F:ATP binding"/>
    <property type="evidence" value="ECO:0007669"/>
    <property type="project" value="UniProtKB-KW"/>
</dbReference>
<dbReference type="GO" id="GO:0000160">
    <property type="term" value="P:phosphorelay signal transduction system"/>
    <property type="evidence" value="ECO:0007669"/>
    <property type="project" value="InterPro"/>
</dbReference>
<proteinExistence type="predicted"/>
<dbReference type="InterPro" id="IPR058031">
    <property type="entry name" value="AAA_lid_NorR"/>
</dbReference>
<evidence type="ECO:0000256" key="4">
    <source>
        <dbReference type="ARBA" id="ARBA00023125"/>
    </source>
</evidence>
<keyword evidence="1" id="KW-0547">Nucleotide-binding</keyword>
<feature type="modified residue" description="4-aspartylphosphate" evidence="6">
    <location>
        <position position="56"/>
    </location>
</feature>
<dbReference type="InterPro" id="IPR025943">
    <property type="entry name" value="Sigma_54_int_dom_ATP-bd_2"/>
</dbReference>
<keyword evidence="2" id="KW-0067">ATP-binding</keyword>
<dbReference type="AlphaFoldDB" id="A0A3M8QXM2"/>
<keyword evidence="6" id="KW-0597">Phosphoprotein</keyword>
<dbReference type="InterPro" id="IPR003593">
    <property type="entry name" value="AAA+_ATPase"/>
</dbReference>
<dbReference type="PROSITE" id="PS50045">
    <property type="entry name" value="SIGMA54_INTERACT_4"/>
    <property type="match status" value="1"/>
</dbReference>
<evidence type="ECO:0000256" key="1">
    <source>
        <dbReference type="ARBA" id="ARBA00022741"/>
    </source>
</evidence>
<dbReference type="EMBL" id="RIZI01000170">
    <property type="protein sequence ID" value="RNF61068.1"/>
    <property type="molecule type" value="Genomic_DNA"/>
</dbReference>
<dbReference type="OrthoDB" id="9804019at2"/>
<keyword evidence="5" id="KW-0804">Transcription</keyword>
<evidence type="ECO:0000256" key="6">
    <source>
        <dbReference type="PROSITE-ProRule" id="PRU00169"/>
    </source>
</evidence>
<dbReference type="Gene3D" id="1.10.8.60">
    <property type="match status" value="1"/>
</dbReference>
<feature type="domain" description="Response regulatory" evidence="8">
    <location>
        <begin position="7"/>
        <end position="121"/>
    </location>
</feature>
<dbReference type="CDD" id="cd00009">
    <property type="entry name" value="AAA"/>
    <property type="match status" value="1"/>
</dbReference>
<dbReference type="InterPro" id="IPR025662">
    <property type="entry name" value="Sigma_54_int_dom_ATP-bd_1"/>
</dbReference>
<dbReference type="PROSITE" id="PS00688">
    <property type="entry name" value="SIGMA54_INTERACT_3"/>
    <property type="match status" value="1"/>
</dbReference>
<dbReference type="PROSITE" id="PS50110">
    <property type="entry name" value="RESPONSE_REGULATORY"/>
    <property type="match status" value="1"/>
</dbReference>
<dbReference type="Pfam" id="PF00158">
    <property type="entry name" value="Sigma54_activat"/>
    <property type="match status" value="1"/>
</dbReference>
<evidence type="ECO:0000259" key="7">
    <source>
        <dbReference type="PROSITE" id="PS50045"/>
    </source>
</evidence>
<dbReference type="InterPro" id="IPR025944">
    <property type="entry name" value="Sigma_54_int_dom_CS"/>
</dbReference>
<dbReference type="SMART" id="SM00382">
    <property type="entry name" value="AAA"/>
    <property type="match status" value="1"/>
</dbReference>
<dbReference type="InterPro" id="IPR027417">
    <property type="entry name" value="P-loop_NTPase"/>
</dbReference>
<dbReference type="SMART" id="SM00448">
    <property type="entry name" value="REC"/>
    <property type="match status" value="1"/>
</dbReference>
<feature type="domain" description="Sigma-54 factor interaction" evidence="7">
    <location>
        <begin position="131"/>
        <end position="361"/>
    </location>
</feature>
<dbReference type="Pfam" id="PF25601">
    <property type="entry name" value="AAA_lid_14"/>
    <property type="match status" value="1"/>
</dbReference>
<dbReference type="InterPro" id="IPR002197">
    <property type="entry name" value="HTH_Fis"/>
</dbReference>
<dbReference type="RefSeq" id="WP_123104059.1">
    <property type="nucleotide sequence ID" value="NZ_CP127527.1"/>
</dbReference>
<dbReference type="PROSITE" id="PS00676">
    <property type="entry name" value="SIGMA54_INTERACT_2"/>
    <property type="match status" value="1"/>
</dbReference>
<evidence type="ECO:0000256" key="3">
    <source>
        <dbReference type="ARBA" id="ARBA00023015"/>
    </source>
</evidence>
<dbReference type="InterPro" id="IPR001789">
    <property type="entry name" value="Sig_transdc_resp-reg_receiver"/>
</dbReference>
<dbReference type="SUPFAM" id="SSF52540">
    <property type="entry name" value="P-loop containing nucleoside triphosphate hydrolases"/>
    <property type="match status" value="1"/>
</dbReference>
<dbReference type="SUPFAM" id="SSF52172">
    <property type="entry name" value="CheY-like"/>
    <property type="match status" value="1"/>
</dbReference>
<reference evidence="9" key="1">
    <citation type="submission" date="2018-10" db="EMBL/GenBank/DDBJ databases">
        <title>Acidithiobacillus sulfuriphilus sp. nov.: an extremely acidophilic sulfur-oxidizing chemolithotroph isolated from a neutral pH environment.</title>
        <authorList>
            <person name="Falagan C."/>
            <person name="Moya-Beltran A."/>
            <person name="Quatrini R."/>
            <person name="Johnson D.B."/>
        </authorList>
    </citation>
    <scope>NUCLEOTIDE SEQUENCE [LARGE SCALE GENOMIC DNA]</scope>
    <source>
        <strain evidence="9">CJ-2</strain>
    </source>
</reference>
<evidence type="ECO:0000256" key="2">
    <source>
        <dbReference type="ARBA" id="ARBA00022840"/>
    </source>
</evidence>
<dbReference type="Pfam" id="PF02954">
    <property type="entry name" value="HTH_8"/>
    <property type="match status" value="1"/>
</dbReference>
<keyword evidence="3" id="KW-0805">Transcription regulation</keyword>
<accession>A0A3M8QXM2</accession>
<dbReference type="SUPFAM" id="SSF46689">
    <property type="entry name" value="Homeodomain-like"/>
    <property type="match status" value="1"/>
</dbReference>
<dbReference type="InterPro" id="IPR002078">
    <property type="entry name" value="Sigma_54_int"/>
</dbReference>
<evidence type="ECO:0000313" key="9">
    <source>
        <dbReference type="EMBL" id="RNF61068.1"/>
    </source>
</evidence>
<dbReference type="PROSITE" id="PS00675">
    <property type="entry name" value="SIGMA54_INTERACT_1"/>
    <property type="match status" value="1"/>
</dbReference>
<dbReference type="Gene3D" id="3.40.50.300">
    <property type="entry name" value="P-loop containing nucleotide triphosphate hydrolases"/>
    <property type="match status" value="1"/>
</dbReference>
<keyword evidence="4" id="KW-0238">DNA-binding</keyword>
<evidence type="ECO:0000259" key="8">
    <source>
        <dbReference type="PROSITE" id="PS50110"/>
    </source>
</evidence>
<protein>
    <submittedName>
        <fullName evidence="9">Sigma-54-dependent Fis family transcriptional regulator</fullName>
    </submittedName>
</protein>
<gene>
    <name evidence="9" type="ORF">EC580_08455</name>
</gene>
<dbReference type="PANTHER" id="PTHR32071">
    <property type="entry name" value="TRANSCRIPTIONAL REGULATORY PROTEIN"/>
    <property type="match status" value="1"/>
</dbReference>
<name>A0A3M8QXM2_9PROT</name>
<dbReference type="Gene3D" id="1.10.10.60">
    <property type="entry name" value="Homeodomain-like"/>
    <property type="match status" value="1"/>
</dbReference>
<dbReference type="InterPro" id="IPR009057">
    <property type="entry name" value="Homeodomain-like_sf"/>
</dbReference>
<organism evidence="9">
    <name type="scientific">Acidithiobacillus sulfuriphilus</name>
    <dbReference type="NCBI Taxonomy" id="1867749"/>
    <lineage>
        <taxon>Bacteria</taxon>
        <taxon>Pseudomonadati</taxon>
        <taxon>Pseudomonadota</taxon>
        <taxon>Acidithiobacillia</taxon>
        <taxon>Acidithiobacillales</taxon>
        <taxon>Acidithiobacillaceae</taxon>
        <taxon>Acidithiobacillus</taxon>
    </lineage>
</organism>
<evidence type="ECO:0000256" key="5">
    <source>
        <dbReference type="ARBA" id="ARBA00023163"/>
    </source>
</evidence>
<dbReference type="FunFam" id="3.40.50.300:FF:000006">
    <property type="entry name" value="DNA-binding transcriptional regulator NtrC"/>
    <property type="match status" value="1"/>
</dbReference>
<dbReference type="Gene3D" id="3.40.50.2300">
    <property type="match status" value="1"/>
</dbReference>
<dbReference type="PRINTS" id="PR01590">
    <property type="entry name" value="HTHFIS"/>
</dbReference>
<comment type="caution">
    <text evidence="9">The sequence shown here is derived from an EMBL/GenBank/DDBJ whole genome shotgun (WGS) entry which is preliminary data.</text>
</comment>
<dbReference type="GO" id="GO:0043565">
    <property type="term" value="F:sequence-specific DNA binding"/>
    <property type="evidence" value="ECO:0007669"/>
    <property type="project" value="InterPro"/>
</dbReference>